<proteinExistence type="predicted"/>
<dbReference type="Gene3D" id="1.10.260.40">
    <property type="entry name" value="lambda repressor-like DNA-binding domains"/>
    <property type="match status" value="1"/>
</dbReference>
<dbReference type="RefSeq" id="WP_344896036.1">
    <property type="nucleotide sequence ID" value="NZ_BAABAS010000006.1"/>
</dbReference>
<protein>
    <submittedName>
        <fullName evidence="2">Helix-turn-helix transcriptional regulator</fullName>
    </submittedName>
</protein>
<dbReference type="Proteomes" id="UP001501710">
    <property type="component" value="Unassembled WGS sequence"/>
</dbReference>
<dbReference type="InterPro" id="IPR001387">
    <property type="entry name" value="Cro/C1-type_HTH"/>
</dbReference>
<gene>
    <name evidence="2" type="ORF">GCM10022254_29380</name>
</gene>
<evidence type="ECO:0000259" key="1">
    <source>
        <dbReference type="PROSITE" id="PS50943"/>
    </source>
</evidence>
<reference evidence="3" key="1">
    <citation type="journal article" date="2019" name="Int. J. Syst. Evol. Microbiol.">
        <title>The Global Catalogue of Microorganisms (GCM) 10K type strain sequencing project: providing services to taxonomists for standard genome sequencing and annotation.</title>
        <authorList>
            <consortium name="The Broad Institute Genomics Platform"/>
            <consortium name="The Broad Institute Genome Sequencing Center for Infectious Disease"/>
            <person name="Wu L."/>
            <person name="Ma J."/>
        </authorList>
    </citation>
    <scope>NUCLEOTIDE SEQUENCE [LARGE SCALE GENOMIC DNA]</scope>
    <source>
        <strain evidence="3">JCM 17440</strain>
    </source>
</reference>
<organism evidence="2 3">
    <name type="scientific">Actinomadura meridiana</name>
    <dbReference type="NCBI Taxonomy" id="559626"/>
    <lineage>
        <taxon>Bacteria</taxon>
        <taxon>Bacillati</taxon>
        <taxon>Actinomycetota</taxon>
        <taxon>Actinomycetes</taxon>
        <taxon>Streptosporangiales</taxon>
        <taxon>Thermomonosporaceae</taxon>
        <taxon>Actinomadura</taxon>
    </lineage>
</organism>
<keyword evidence="3" id="KW-1185">Reference proteome</keyword>
<dbReference type="InterPro" id="IPR010982">
    <property type="entry name" value="Lambda_DNA-bd_dom_sf"/>
</dbReference>
<dbReference type="InterPro" id="IPR043917">
    <property type="entry name" value="DUF5753"/>
</dbReference>
<comment type="caution">
    <text evidence="2">The sequence shown here is derived from an EMBL/GenBank/DDBJ whole genome shotgun (WGS) entry which is preliminary data.</text>
</comment>
<dbReference type="CDD" id="cd00093">
    <property type="entry name" value="HTH_XRE"/>
    <property type="match status" value="1"/>
</dbReference>
<name>A0ABP8C0N4_9ACTN</name>
<dbReference type="SMART" id="SM00530">
    <property type="entry name" value="HTH_XRE"/>
    <property type="match status" value="1"/>
</dbReference>
<feature type="domain" description="HTH cro/C1-type" evidence="1">
    <location>
        <begin position="21"/>
        <end position="76"/>
    </location>
</feature>
<evidence type="ECO:0000313" key="3">
    <source>
        <dbReference type="Proteomes" id="UP001501710"/>
    </source>
</evidence>
<dbReference type="Pfam" id="PF19054">
    <property type="entry name" value="DUF5753"/>
    <property type="match status" value="1"/>
</dbReference>
<accession>A0ABP8C0N4</accession>
<sequence>MLDHMTARPPTIRERRLAGELRRLRESTTPLNLEEAAERLGWSKTKLSRIENALRRVTAAEVQQILTLYGVSGPRFDALVDFSRTTRQRGWWDIYENSLPTDYATYMGLEAEAEWLNSYTMGLVHGLMQTDDYTHHVAKSILMRFSPTSEVERRVTARMARQKAWAEREDPTRLWTILDETALHRVIGGPGVMRDQYRRIIELTEQPNVMFQIMPVAAGGHPGVVGSFAVLGFRERFTPNVVYVENMTSALYIEDEKEVHTYSLAFEQMAAMALSPEESVAMLERLVRQ</sequence>
<dbReference type="PROSITE" id="PS50943">
    <property type="entry name" value="HTH_CROC1"/>
    <property type="match status" value="1"/>
</dbReference>
<dbReference type="Pfam" id="PF13560">
    <property type="entry name" value="HTH_31"/>
    <property type="match status" value="1"/>
</dbReference>
<dbReference type="SUPFAM" id="SSF47413">
    <property type="entry name" value="lambda repressor-like DNA-binding domains"/>
    <property type="match status" value="1"/>
</dbReference>
<dbReference type="EMBL" id="BAABAS010000006">
    <property type="protein sequence ID" value="GAA4231644.1"/>
    <property type="molecule type" value="Genomic_DNA"/>
</dbReference>
<evidence type="ECO:0000313" key="2">
    <source>
        <dbReference type="EMBL" id="GAA4231644.1"/>
    </source>
</evidence>